<feature type="region of interest" description="Disordered" evidence="1">
    <location>
        <begin position="1"/>
        <end position="54"/>
    </location>
</feature>
<dbReference type="AlphaFoldDB" id="A0A915DDZ0"/>
<dbReference type="Proteomes" id="UP000887574">
    <property type="component" value="Unplaced"/>
</dbReference>
<organism evidence="2 3">
    <name type="scientific">Ditylenchus dipsaci</name>
    <dbReference type="NCBI Taxonomy" id="166011"/>
    <lineage>
        <taxon>Eukaryota</taxon>
        <taxon>Metazoa</taxon>
        <taxon>Ecdysozoa</taxon>
        <taxon>Nematoda</taxon>
        <taxon>Chromadorea</taxon>
        <taxon>Rhabditida</taxon>
        <taxon>Tylenchina</taxon>
        <taxon>Tylenchomorpha</taxon>
        <taxon>Sphaerularioidea</taxon>
        <taxon>Anguinidae</taxon>
        <taxon>Anguininae</taxon>
        <taxon>Ditylenchus</taxon>
    </lineage>
</organism>
<accession>A0A915DDZ0</accession>
<feature type="compositionally biased region" description="Polar residues" evidence="1">
    <location>
        <begin position="24"/>
        <end position="51"/>
    </location>
</feature>
<proteinExistence type="predicted"/>
<evidence type="ECO:0000256" key="1">
    <source>
        <dbReference type="SAM" id="MobiDB-lite"/>
    </source>
</evidence>
<keyword evidence="2" id="KW-1185">Reference proteome</keyword>
<name>A0A915DDZ0_9BILA</name>
<protein>
    <submittedName>
        <fullName evidence="3">Uncharacterized protein</fullName>
    </submittedName>
</protein>
<evidence type="ECO:0000313" key="3">
    <source>
        <dbReference type="WBParaSite" id="jg18919"/>
    </source>
</evidence>
<feature type="compositionally biased region" description="Polar residues" evidence="1">
    <location>
        <begin position="1"/>
        <end position="17"/>
    </location>
</feature>
<sequence length="138" mass="15360">MQTTTMKSPRMRSQQRTGIPDCRSTPSSRCRTLLSSPNTKASPPSSTSTGDCPTKGDFKVQLNILYHKTKPHYGVFGPSLESLGQQGNHIELDERSTPTRLGRASILLIDKWGGWKEPMSGEEAKEKKLKVYYIPGLH</sequence>
<dbReference type="WBParaSite" id="jg18919">
    <property type="protein sequence ID" value="jg18919"/>
    <property type="gene ID" value="jg18919"/>
</dbReference>
<reference evidence="3" key="1">
    <citation type="submission" date="2022-11" db="UniProtKB">
        <authorList>
            <consortium name="WormBaseParasite"/>
        </authorList>
    </citation>
    <scope>IDENTIFICATION</scope>
</reference>
<evidence type="ECO:0000313" key="2">
    <source>
        <dbReference type="Proteomes" id="UP000887574"/>
    </source>
</evidence>